<keyword evidence="3 10" id="KW-0028">Amino-acid biosynthesis</keyword>
<keyword evidence="7 10" id="KW-0456">Lyase</keyword>
<evidence type="ECO:0000313" key="13">
    <source>
        <dbReference type="EMBL" id="AEE16189.1"/>
    </source>
</evidence>
<dbReference type="KEGG" id="tbe:Trebr_0752"/>
<dbReference type="GO" id="GO:0016829">
    <property type="term" value="F:lyase activity"/>
    <property type="evidence" value="ECO:0007669"/>
    <property type="project" value="UniProtKB-KW"/>
</dbReference>
<evidence type="ECO:0000256" key="4">
    <source>
        <dbReference type="ARBA" id="ARBA00022801"/>
    </source>
</evidence>
<dbReference type="CDD" id="cd01748">
    <property type="entry name" value="GATase1_IGP_Synthase"/>
    <property type="match status" value="1"/>
</dbReference>
<dbReference type="PANTHER" id="PTHR42701">
    <property type="entry name" value="IMIDAZOLE GLYCEROL PHOSPHATE SYNTHASE SUBUNIT HISH"/>
    <property type="match status" value="1"/>
</dbReference>
<proteinExistence type="inferred from homology"/>
<gene>
    <name evidence="10" type="primary">hisH</name>
    <name evidence="13" type="ordered locus">Trebr_0752</name>
</gene>
<dbReference type="OrthoDB" id="9807137at2"/>
<organism evidence="13 14">
    <name type="scientific">Treponema brennaborense (strain DSM 12168 / CIP 105900 / DD5/3)</name>
    <dbReference type="NCBI Taxonomy" id="906968"/>
    <lineage>
        <taxon>Bacteria</taxon>
        <taxon>Pseudomonadati</taxon>
        <taxon>Spirochaetota</taxon>
        <taxon>Spirochaetia</taxon>
        <taxon>Spirochaetales</taxon>
        <taxon>Treponemataceae</taxon>
        <taxon>Treponema</taxon>
    </lineage>
</organism>
<feature type="domain" description="Glutamine amidotransferase" evidence="12">
    <location>
        <begin position="4"/>
        <end position="206"/>
    </location>
</feature>
<accession>F4LIE8</accession>
<evidence type="ECO:0000256" key="3">
    <source>
        <dbReference type="ARBA" id="ARBA00022605"/>
    </source>
</evidence>
<dbReference type="NCBIfam" id="TIGR01855">
    <property type="entry name" value="IMP_synth_hisH"/>
    <property type="match status" value="1"/>
</dbReference>
<protein>
    <recommendedName>
        <fullName evidence="10">Imidazole glycerol phosphate synthase subunit HisH</fullName>
        <ecNumber evidence="10">4.3.2.10</ecNumber>
    </recommendedName>
    <alternativeName>
        <fullName evidence="10">IGP synthase glutaminase subunit</fullName>
        <ecNumber evidence="10">3.5.1.2</ecNumber>
    </alternativeName>
    <alternativeName>
        <fullName evidence="10">IGP synthase subunit HisH</fullName>
    </alternativeName>
    <alternativeName>
        <fullName evidence="10">ImGP synthase subunit HisH</fullName>
        <shortName evidence="10">IGPS subunit HisH</shortName>
    </alternativeName>
</protein>
<dbReference type="Pfam" id="PF00117">
    <property type="entry name" value="GATase"/>
    <property type="match status" value="1"/>
</dbReference>
<feature type="active site" evidence="10 11">
    <location>
        <position position="192"/>
    </location>
</feature>
<feature type="active site" description="Nucleophile" evidence="10 11">
    <location>
        <position position="79"/>
    </location>
</feature>
<comment type="function">
    <text evidence="10">IGPS catalyzes the conversion of PRFAR and glutamine to IGP, AICAR and glutamate. The HisH subunit catalyzes the hydrolysis of glutamine to glutamate and ammonia as part of the synthesis of IGP and AICAR. The resulting ammonia molecule is channeled to the active site of HisF.</text>
</comment>
<name>F4LIE8_TREBD</name>
<dbReference type="EC" id="4.3.2.10" evidence="10"/>
<dbReference type="eggNOG" id="COG0118">
    <property type="taxonomic scope" value="Bacteria"/>
</dbReference>
<keyword evidence="10" id="KW-0963">Cytoplasm</keyword>
<evidence type="ECO:0000256" key="11">
    <source>
        <dbReference type="PIRSR" id="PIRSR000495-1"/>
    </source>
</evidence>
<evidence type="ECO:0000256" key="10">
    <source>
        <dbReference type="HAMAP-Rule" id="MF_00278"/>
    </source>
</evidence>
<dbReference type="STRING" id="906968.Trebr_0752"/>
<dbReference type="InterPro" id="IPR017926">
    <property type="entry name" value="GATASE"/>
</dbReference>
<comment type="catalytic activity">
    <reaction evidence="9 10">
        <text>L-glutamine + H2O = L-glutamate + NH4(+)</text>
        <dbReference type="Rhea" id="RHEA:15889"/>
        <dbReference type="ChEBI" id="CHEBI:15377"/>
        <dbReference type="ChEBI" id="CHEBI:28938"/>
        <dbReference type="ChEBI" id="CHEBI:29985"/>
        <dbReference type="ChEBI" id="CHEBI:58359"/>
        <dbReference type="EC" id="3.5.1.2"/>
    </reaction>
</comment>
<feature type="active site" evidence="10 11">
    <location>
        <position position="190"/>
    </location>
</feature>
<comment type="subunit">
    <text evidence="2 10">Heterodimer of HisH and HisF.</text>
</comment>
<dbReference type="PROSITE" id="PS51273">
    <property type="entry name" value="GATASE_TYPE_1"/>
    <property type="match status" value="1"/>
</dbReference>
<sequence length="215" mass="23805">MIGIIDYNAGNIRSVEHALAALNCEYVISKNPAELERADKLIFPGVGDARYAMEQLKQTGFDSFLKDKTAAGIPILGICLGSQIIFDYSEEGDTECLGLVPGRIRHFSSINKRFPFKVPHMGWNDIYYTETEKSAPCRLFTEVPEHTAFYFVHSYVIQPEDTRIVTAAADYGISVPAAIRSGNVYALQFHPEKSGEPGLRILKNFAERIPPAGGC</sequence>
<dbReference type="HOGENOM" id="CLU_071837_2_2_12"/>
<keyword evidence="14" id="KW-1185">Reference proteome</keyword>
<keyword evidence="5 10" id="KW-0315">Glutamine amidotransferase</keyword>
<dbReference type="GO" id="GO:0004359">
    <property type="term" value="F:glutaminase activity"/>
    <property type="evidence" value="ECO:0007669"/>
    <property type="project" value="UniProtKB-EC"/>
</dbReference>
<dbReference type="PANTHER" id="PTHR42701:SF1">
    <property type="entry name" value="IMIDAZOLE GLYCEROL PHOSPHATE SYNTHASE SUBUNIT HISH"/>
    <property type="match status" value="1"/>
</dbReference>
<dbReference type="RefSeq" id="WP_013757908.1">
    <property type="nucleotide sequence ID" value="NC_015500.1"/>
</dbReference>
<dbReference type="HAMAP" id="MF_00278">
    <property type="entry name" value="HisH"/>
    <property type="match status" value="1"/>
</dbReference>
<evidence type="ECO:0000256" key="1">
    <source>
        <dbReference type="ARBA" id="ARBA00005091"/>
    </source>
</evidence>
<comment type="catalytic activity">
    <reaction evidence="8 10">
        <text>5-[(5-phospho-1-deoxy-D-ribulos-1-ylimino)methylamino]-1-(5-phospho-beta-D-ribosyl)imidazole-4-carboxamide + L-glutamine = D-erythro-1-(imidazol-4-yl)glycerol 3-phosphate + 5-amino-1-(5-phospho-beta-D-ribosyl)imidazole-4-carboxamide + L-glutamate + H(+)</text>
        <dbReference type="Rhea" id="RHEA:24793"/>
        <dbReference type="ChEBI" id="CHEBI:15378"/>
        <dbReference type="ChEBI" id="CHEBI:29985"/>
        <dbReference type="ChEBI" id="CHEBI:58278"/>
        <dbReference type="ChEBI" id="CHEBI:58359"/>
        <dbReference type="ChEBI" id="CHEBI:58475"/>
        <dbReference type="ChEBI" id="CHEBI:58525"/>
        <dbReference type="EC" id="4.3.2.10"/>
    </reaction>
</comment>
<reference evidence="14" key="1">
    <citation type="submission" date="2011-04" db="EMBL/GenBank/DDBJ databases">
        <title>The complete genome of Treponema brennaborense DSM 12168.</title>
        <authorList>
            <person name="Lucas S."/>
            <person name="Han J."/>
            <person name="Lapidus A."/>
            <person name="Bruce D."/>
            <person name="Goodwin L."/>
            <person name="Pitluck S."/>
            <person name="Peters L."/>
            <person name="Kyrpides N."/>
            <person name="Mavromatis K."/>
            <person name="Ivanova N."/>
            <person name="Mikhailova N."/>
            <person name="Pagani I."/>
            <person name="Teshima H."/>
            <person name="Detter J.C."/>
            <person name="Tapia R."/>
            <person name="Han C."/>
            <person name="Land M."/>
            <person name="Hauser L."/>
            <person name="Markowitz V."/>
            <person name="Cheng J.-F."/>
            <person name="Hugenholtz P."/>
            <person name="Woyke T."/>
            <person name="Wu D."/>
            <person name="Gronow S."/>
            <person name="Wellnitz S."/>
            <person name="Brambilla E."/>
            <person name="Klenk H.-P."/>
            <person name="Eisen J.A."/>
        </authorList>
    </citation>
    <scope>NUCLEOTIDE SEQUENCE [LARGE SCALE GENOMIC DNA]</scope>
    <source>
        <strain evidence="14">DSM 12168 / CIP 105900 / DD5/3</strain>
    </source>
</reference>
<evidence type="ECO:0000256" key="8">
    <source>
        <dbReference type="ARBA" id="ARBA00047838"/>
    </source>
</evidence>
<dbReference type="GO" id="GO:0000105">
    <property type="term" value="P:L-histidine biosynthetic process"/>
    <property type="evidence" value="ECO:0007669"/>
    <property type="project" value="UniProtKB-UniRule"/>
</dbReference>
<dbReference type="EC" id="3.5.1.2" evidence="10"/>
<comment type="pathway">
    <text evidence="1 10">Amino-acid biosynthesis; L-histidine biosynthesis; L-histidine from 5-phospho-alpha-D-ribose 1-diphosphate: step 5/9.</text>
</comment>
<keyword evidence="6 10" id="KW-0368">Histidine biosynthesis</keyword>
<dbReference type="AlphaFoldDB" id="F4LIE8"/>
<evidence type="ECO:0000259" key="12">
    <source>
        <dbReference type="Pfam" id="PF00117"/>
    </source>
</evidence>
<keyword evidence="4 10" id="KW-0378">Hydrolase</keyword>
<evidence type="ECO:0000256" key="6">
    <source>
        <dbReference type="ARBA" id="ARBA00023102"/>
    </source>
</evidence>
<dbReference type="InterPro" id="IPR010139">
    <property type="entry name" value="Imidazole-glycPsynth_HisH"/>
</dbReference>
<dbReference type="GO" id="GO:0000107">
    <property type="term" value="F:imidazoleglycerol-phosphate synthase activity"/>
    <property type="evidence" value="ECO:0007669"/>
    <property type="project" value="UniProtKB-UniRule"/>
</dbReference>
<dbReference type="SUPFAM" id="SSF52317">
    <property type="entry name" value="Class I glutamine amidotransferase-like"/>
    <property type="match status" value="1"/>
</dbReference>
<evidence type="ECO:0000313" key="14">
    <source>
        <dbReference type="Proteomes" id="UP000006546"/>
    </source>
</evidence>
<dbReference type="UniPathway" id="UPA00031">
    <property type="reaction ID" value="UER00010"/>
</dbReference>
<evidence type="ECO:0000256" key="9">
    <source>
        <dbReference type="ARBA" id="ARBA00049534"/>
    </source>
</evidence>
<dbReference type="GO" id="GO:0005737">
    <property type="term" value="C:cytoplasm"/>
    <property type="evidence" value="ECO:0007669"/>
    <property type="project" value="UniProtKB-SubCell"/>
</dbReference>
<evidence type="ECO:0000256" key="5">
    <source>
        <dbReference type="ARBA" id="ARBA00022962"/>
    </source>
</evidence>
<dbReference type="InterPro" id="IPR029062">
    <property type="entry name" value="Class_I_gatase-like"/>
</dbReference>
<dbReference type="PIRSF" id="PIRSF000495">
    <property type="entry name" value="Amidotransf_hisH"/>
    <property type="match status" value="1"/>
</dbReference>
<comment type="subcellular location">
    <subcellularLocation>
        <location evidence="10">Cytoplasm</location>
    </subcellularLocation>
</comment>
<dbReference type="EMBL" id="CP002696">
    <property type="protein sequence ID" value="AEE16189.1"/>
    <property type="molecule type" value="Genomic_DNA"/>
</dbReference>
<dbReference type="Proteomes" id="UP000006546">
    <property type="component" value="Chromosome"/>
</dbReference>
<dbReference type="Gene3D" id="3.40.50.880">
    <property type="match status" value="1"/>
</dbReference>
<evidence type="ECO:0000256" key="7">
    <source>
        <dbReference type="ARBA" id="ARBA00023239"/>
    </source>
</evidence>
<evidence type="ECO:0000256" key="2">
    <source>
        <dbReference type="ARBA" id="ARBA00011152"/>
    </source>
</evidence>